<sequence length="334" mass="37533">MGNEILSQTGLREGFESRKLSINPDDPSNSINDLATRFDVSYETALYTVGYGYQWGWLSPVRSPHYPGAGFEQVAVNPGSRILRFGLPSEFAFYMDNEAFGNRQGSYSAYDINPLSIARSQHYIGQRGISDSEALLHNLACPLEGQDQTADLIVSEFLFEGMEHQTARSIMNTAHQALKDDGAFVVKFVAVSDEEAVRTHDGMRAKAELWKRPVKEDLPFDWANIASAERSEARSLGIAYADHVYAMNYTRQPGLVTFRNLADFLHFATMNNFAVESQHKIIQTSQESVGLVTADDTSSEGVFMVRLVKKPEADMSEAIERANLRRERMLNRRR</sequence>
<gene>
    <name evidence="1" type="ORF">TR69_WS6001000697</name>
</gene>
<evidence type="ECO:0000313" key="1">
    <source>
        <dbReference type="EMBL" id="KXK26685.1"/>
    </source>
</evidence>
<dbReference type="AlphaFoldDB" id="A0A136LYG7"/>
<name>A0A136LYG7_9BACT</name>
<dbReference type="EMBL" id="JYNZ01000003">
    <property type="protein sequence ID" value="KXK26685.1"/>
    <property type="molecule type" value="Genomic_DNA"/>
</dbReference>
<dbReference type="InterPro" id="IPR029063">
    <property type="entry name" value="SAM-dependent_MTases_sf"/>
</dbReference>
<comment type="caution">
    <text evidence="1">The sequence shown here is derived from an EMBL/GenBank/DDBJ whole genome shotgun (WGS) entry which is preliminary data.</text>
</comment>
<accession>A0A136LYG7</accession>
<organism evidence="1 2">
    <name type="scientific">candidate division WS6 bacterium OLB20</name>
    <dbReference type="NCBI Taxonomy" id="1617426"/>
    <lineage>
        <taxon>Bacteria</taxon>
        <taxon>Candidatus Dojkabacteria</taxon>
    </lineage>
</organism>
<evidence type="ECO:0000313" key="2">
    <source>
        <dbReference type="Proteomes" id="UP000070457"/>
    </source>
</evidence>
<proteinExistence type="predicted"/>
<protein>
    <submittedName>
        <fullName evidence="1">Uncharacterized protein</fullName>
    </submittedName>
</protein>
<reference evidence="1 2" key="1">
    <citation type="submission" date="2015-02" db="EMBL/GenBank/DDBJ databases">
        <title>Improved understanding of the partial-nitritation anammox process through 23 genomes representing the majority of the microbial community.</title>
        <authorList>
            <person name="Speth D.R."/>
            <person name="In T Zandt M."/>
            <person name="Guerrero Cruz S."/>
            <person name="Jetten M.S."/>
            <person name="Dutilh B.E."/>
        </authorList>
    </citation>
    <scope>NUCLEOTIDE SEQUENCE [LARGE SCALE GENOMIC DNA]</scope>
    <source>
        <strain evidence="1">OLB20</strain>
    </source>
</reference>
<dbReference type="Proteomes" id="UP000070457">
    <property type="component" value="Unassembled WGS sequence"/>
</dbReference>
<dbReference type="Gene3D" id="3.40.50.150">
    <property type="entry name" value="Vaccinia Virus protein VP39"/>
    <property type="match status" value="1"/>
</dbReference>
<dbReference type="SUPFAM" id="SSF53335">
    <property type="entry name" value="S-adenosyl-L-methionine-dependent methyltransferases"/>
    <property type="match status" value="1"/>
</dbReference>